<evidence type="ECO:0000256" key="1">
    <source>
        <dbReference type="ARBA" id="ARBA00004245"/>
    </source>
</evidence>
<dbReference type="PROSITE" id="PS51030">
    <property type="entry name" value="NUCLEAR_REC_DBD_2"/>
    <property type="match status" value="1"/>
</dbReference>
<keyword evidence="4" id="KW-0863">Zinc-finger</keyword>
<evidence type="ECO:0000256" key="8">
    <source>
        <dbReference type="ARBA" id="ARBA00023163"/>
    </source>
</evidence>
<dbReference type="InterPro" id="IPR001715">
    <property type="entry name" value="CH_dom"/>
</dbReference>
<dbReference type="PROSITE" id="PS50021">
    <property type="entry name" value="CH"/>
    <property type="match status" value="1"/>
</dbReference>
<dbReference type="InterPro" id="IPR035500">
    <property type="entry name" value="NHR-like_dom_sf"/>
</dbReference>
<dbReference type="Pfam" id="PF00104">
    <property type="entry name" value="Hormone_recep"/>
    <property type="match status" value="1"/>
</dbReference>
<comment type="caution">
    <text evidence="18">The sequence shown here is derived from an EMBL/GenBank/DDBJ whole genome shotgun (WGS) entry which is preliminary data.</text>
</comment>
<evidence type="ECO:0000256" key="12">
    <source>
        <dbReference type="ARBA" id="ARBA00038441"/>
    </source>
</evidence>
<feature type="domain" description="Nuclear receptor" evidence="15">
    <location>
        <begin position="74"/>
        <end position="161"/>
    </location>
</feature>
<dbReference type="GO" id="GO:0051015">
    <property type="term" value="F:actin filament binding"/>
    <property type="evidence" value="ECO:0007669"/>
    <property type="project" value="TreeGrafter"/>
</dbReference>
<evidence type="ECO:0000259" key="14">
    <source>
        <dbReference type="PROSITE" id="PS50021"/>
    </source>
</evidence>
<keyword evidence="8" id="KW-0804">Transcription</keyword>
<protein>
    <submittedName>
        <fullName evidence="18">GA2L3 protein</fullName>
    </submittedName>
</protein>
<keyword evidence="2" id="KW-0963">Cytoplasm</keyword>
<dbReference type="SMART" id="SM00243">
    <property type="entry name" value="GAS2"/>
    <property type="match status" value="1"/>
</dbReference>
<dbReference type="InterPro" id="IPR000536">
    <property type="entry name" value="Nucl_hrmn_rcpt_lig-bd"/>
</dbReference>
<dbReference type="SUPFAM" id="SSF47576">
    <property type="entry name" value="Calponin-homology domain, CH-domain"/>
    <property type="match status" value="1"/>
</dbReference>
<dbReference type="PANTHER" id="PTHR46756:SF7">
    <property type="entry name" value="GAS2-LIKE PROTEIN 3"/>
    <property type="match status" value="1"/>
</dbReference>
<keyword evidence="9" id="KW-0675">Receptor</keyword>
<dbReference type="EMBL" id="JAAWVO010057697">
    <property type="protein sequence ID" value="MBN3321993.1"/>
    <property type="molecule type" value="Genomic_DNA"/>
</dbReference>
<evidence type="ECO:0000256" key="3">
    <source>
        <dbReference type="ARBA" id="ARBA00022723"/>
    </source>
</evidence>
<dbReference type="PRINTS" id="PR00047">
    <property type="entry name" value="STROIDFINGER"/>
</dbReference>
<keyword evidence="5" id="KW-0862">Zinc</keyword>
<evidence type="ECO:0000259" key="16">
    <source>
        <dbReference type="PROSITE" id="PS51460"/>
    </source>
</evidence>
<gene>
    <name evidence="18" type="primary">Gas2l3</name>
    <name evidence="18" type="ORF">GTO95_0014686</name>
</gene>
<organism evidence="18 19">
    <name type="scientific">Atractosteus spatula</name>
    <name type="common">Alligator gar</name>
    <name type="synonym">Lepisosteus spatula</name>
    <dbReference type="NCBI Taxonomy" id="7917"/>
    <lineage>
        <taxon>Eukaryota</taxon>
        <taxon>Metazoa</taxon>
        <taxon>Chordata</taxon>
        <taxon>Craniata</taxon>
        <taxon>Vertebrata</taxon>
        <taxon>Euteleostomi</taxon>
        <taxon>Actinopterygii</taxon>
        <taxon>Neopterygii</taxon>
        <taxon>Holostei</taxon>
        <taxon>Semionotiformes</taxon>
        <taxon>Lepisosteidae</taxon>
        <taxon>Atractosteus</taxon>
    </lineage>
</organism>
<keyword evidence="6" id="KW-0805">Transcription regulation</keyword>
<dbReference type="GO" id="GO:0043565">
    <property type="term" value="F:sequence-specific DNA binding"/>
    <property type="evidence" value="ECO:0007669"/>
    <property type="project" value="InterPro"/>
</dbReference>
<comment type="subcellular location">
    <subcellularLocation>
        <location evidence="1">Cytoplasm</location>
        <location evidence="1">Cytoskeleton</location>
    </subcellularLocation>
</comment>
<dbReference type="GO" id="GO:0003700">
    <property type="term" value="F:DNA-binding transcription factor activity"/>
    <property type="evidence" value="ECO:0007669"/>
    <property type="project" value="InterPro"/>
</dbReference>
<evidence type="ECO:0000256" key="4">
    <source>
        <dbReference type="ARBA" id="ARBA00022771"/>
    </source>
</evidence>
<dbReference type="PROSITE" id="PS00031">
    <property type="entry name" value="NUCLEAR_REC_DBD_1"/>
    <property type="match status" value="1"/>
</dbReference>
<reference evidence="18" key="1">
    <citation type="journal article" date="2021" name="Cell">
        <title>Tracing the genetic footprints of vertebrate landing in non-teleost ray-finned fishes.</title>
        <authorList>
            <person name="Bi X."/>
            <person name="Wang K."/>
            <person name="Yang L."/>
            <person name="Pan H."/>
            <person name="Jiang H."/>
            <person name="Wei Q."/>
            <person name="Fang M."/>
            <person name="Yu H."/>
            <person name="Zhu C."/>
            <person name="Cai Y."/>
            <person name="He Y."/>
            <person name="Gan X."/>
            <person name="Zeng H."/>
            <person name="Yu D."/>
            <person name="Zhu Y."/>
            <person name="Jiang H."/>
            <person name="Qiu Q."/>
            <person name="Yang H."/>
            <person name="Zhang Y.E."/>
            <person name="Wang W."/>
            <person name="Zhu M."/>
            <person name="He S."/>
            <person name="Zhang G."/>
        </authorList>
    </citation>
    <scope>NUCLEOTIDE SEQUENCE</scope>
    <source>
        <strain evidence="18">Allg_001</strain>
    </source>
</reference>
<evidence type="ECO:0000256" key="2">
    <source>
        <dbReference type="ARBA" id="ARBA00022490"/>
    </source>
</evidence>
<keyword evidence="19" id="KW-1185">Reference proteome</keyword>
<dbReference type="Gene3D" id="1.10.565.10">
    <property type="entry name" value="Retinoid X Receptor"/>
    <property type="match status" value="2"/>
</dbReference>
<dbReference type="InterPro" id="IPR003108">
    <property type="entry name" value="GAR_dom"/>
</dbReference>
<dbReference type="InterPro" id="IPR001723">
    <property type="entry name" value="Nuclear_hrmn_rcpt"/>
</dbReference>
<feature type="non-terminal residue" evidence="18">
    <location>
        <position position="862"/>
    </location>
</feature>
<dbReference type="GO" id="GO:0051764">
    <property type="term" value="P:actin crosslink formation"/>
    <property type="evidence" value="ECO:0007669"/>
    <property type="project" value="TreeGrafter"/>
</dbReference>
<dbReference type="PROSITE" id="PS51460">
    <property type="entry name" value="GAR"/>
    <property type="match status" value="1"/>
</dbReference>
<dbReference type="Pfam" id="PF00105">
    <property type="entry name" value="zf-C4"/>
    <property type="match status" value="1"/>
</dbReference>
<proteinExistence type="inferred from homology"/>
<dbReference type="Pfam" id="PF02187">
    <property type="entry name" value="GAS2"/>
    <property type="match status" value="1"/>
</dbReference>
<dbReference type="SUPFAM" id="SSF143575">
    <property type="entry name" value="GAS2 domain-like"/>
    <property type="match status" value="1"/>
</dbReference>
<evidence type="ECO:0000256" key="5">
    <source>
        <dbReference type="ARBA" id="ARBA00022833"/>
    </source>
</evidence>
<feature type="region of interest" description="Disordered" evidence="13">
    <location>
        <begin position="142"/>
        <end position="169"/>
    </location>
</feature>
<evidence type="ECO:0000313" key="18">
    <source>
        <dbReference type="EMBL" id="MBN3321993.1"/>
    </source>
</evidence>
<dbReference type="GO" id="GO:0005884">
    <property type="term" value="C:actin filament"/>
    <property type="evidence" value="ECO:0007669"/>
    <property type="project" value="TreeGrafter"/>
</dbReference>
<keyword evidence="11" id="KW-0539">Nucleus</keyword>
<dbReference type="Gene3D" id="1.10.418.10">
    <property type="entry name" value="Calponin-like domain"/>
    <property type="match status" value="1"/>
</dbReference>
<evidence type="ECO:0000256" key="11">
    <source>
        <dbReference type="ARBA" id="ARBA00023242"/>
    </source>
</evidence>
<dbReference type="InterPro" id="IPR013088">
    <property type="entry name" value="Znf_NHR/GATA"/>
</dbReference>
<dbReference type="GO" id="GO:0008017">
    <property type="term" value="F:microtubule binding"/>
    <property type="evidence" value="ECO:0007669"/>
    <property type="project" value="InterPro"/>
</dbReference>
<dbReference type="SUPFAM" id="SSF57716">
    <property type="entry name" value="Glucocorticoid receptor-like (DNA-binding domain)"/>
    <property type="match status" value="1"/>
</dbReference>
<dbReference type="Gene3D" id="3.30.50.10">
    <property type="entry name" value="Erythroid Transcription Factor GATA-1, subunit A"/>
    <property type="match status" value="1"/>
</dbReference>
<evidence type="ECO:0000259" key="17">
    <source>
        <dbReference type="PROSITE" id="PS51843"/>
    </source>
</evidence>
<dbReference type="SUPFAM" id="SSF48508">
    <property type="entry name" value="Nuclear receptor ligand-binding domain"/>
    <property type="match status" value="1"/>
</dbReference>
<dbReference type="InterPro" id="IPR036872">
    <property type="entry name" value="CH_dom_sf"/>
</dbReference>
<dbReference type="SMART" id="SM00033">
    <property type="entry name" value="CH"/>
    <property type="match status" value="1"/>
</dbReference>
<dbReference type="GO" id="GO:0008093">
    <property type="term" value="F:cytoskeletal anchor activity"/>
    <property type="evidence" value="ECO:0007669"/>
    <property type="project" value="TreeGrafter"/>
</dbReference>
<comment type="similarity">
    <text evidence="12">Belongs to the GAS2 family.</text>
</comment>
<dbReference type="PROSITE" id="PS51843">
    <property type="entry name" value="NR_LBD"/>
    <property type="match status" value="1"/>
</dbReference>
<dbReference type="InterPro" id="IPR001628">
    <property type="entry name" value="Znf_hrmn_rcpt"/>
</dbReference>
<keyword evidence="10" id="KW-0206">Cytoskeleton</keyword>
<evidence type="ECO:0000256" key="7">
    <source>
        <dbReference type="ARBA" id="ARBA00023125"/>
    </source>
</evidence>
<feature type="domain" description="Calponin-homology (CH)" evidence="14">
    <location>
        <begin position="568"/>
        <end position="689"/>
    </location>
</feature>
<accession>A0A8J7TG54</accession>
<dbReference type="FunFam" id="3.30.920.20:FF:000003">
    <property type="entry name" value="Growth arrest-specific 2 like 3"/>
    <property type="match status" value="1"/>
</dbReference>
<evidence type="ECO:0000256" key="10">
    <source>
        <dbReference type="ARBA" id="ARBA00023212"/>
    </source>
</evidence>
<dbReference type="PRINTS" id="PR00398">
    <property type="entry name" value="STRDHORMONER"/>
</dbReference>
<dbReference type="AlphaFoldDB" id="A0A8J7TG54"/>
<evidence type="ECO:0000256" key="13">
    <source>
        <dbReference type="SAM" id="MobiDB-lite"/>
    </source>
</evidence>
<evidence type="ECO:0000256" key="6">
    <source>
        <dbReference type="ARBA" id="ARBA00023015"/>
    </source>
</evidence>
<feature type="domain" description="GAR" evidence="16">
    <location>
        <begin position="750"/>
        <end position="823"/>
    </location>
</feature>
<evidence type="ECO:0000259" key="15">
    <source>
        <dbReference type="PROSITE" id="PS51030"/>
    </source>
</evidence>
<keyword evidence="3" id="KW-0479">Metal-binding</keyword>
<dbReference type="Pfam" id="PF00307">
    <property type="entry name" value="CH"/>
    <property type="match status" value="1"/>
</dbReference>
<evidence type="ECO:0000256" key="9">
    <source>
        <dbReference type="ARBA" id="ARBA00023170"/>
    </source>
</evidence>
<feature type="compositionally biased region" description="Basic and acidic residues" evidence="13">
    <location>
        <begin position="148"/>
        <end position="157"/>
    </location>
</feature>
<sequence length="862" mass="98072">MQFPPAQPPMASPPYYSSQNYFPAYSEEWYSPSGMYELRKVPCENSYDAEMEDGTMPVFKRSRQGPHPGRIKGEELCVVCGDKASGYHYNALTCEGCKGFFRRSITKNAVYKCKNGGSCEMDMYMRRKCLLTEIQCKSKRLRKNTKSSPDHFGREETEAGDSGDNKQVTSTTKVLKEKIEFSPGQLNLLNYILDAYNKYRIPHDVAKELLHDQFNAEENFLILTEMATSHVQVLVEFTKKLPGGAGEGLFPLPGWKQLCCGTEADTGFQALDHEDQIALLKGSAVEAMFLRSAQIFTRKLPEGHTMMLEERIRKSDGEREAWGQSAGVSNSPALKLPGTLSCCSVVLISCCHCLLLTFVCLENPVRCSRSMPCHLSGFPPCDQLRISEEYITPMFNFYKSVGELRMTQEEYALLTAVTILSPDRPYVKDVQSVERLQEPLLDVLRIFCKLNHHKDPQHFARLLGRLTELRTLNHYHAEMLLSWRMNDHKFTPLLCEIWDVQLTNYLVKISLAFVFISRGMREEVWFGERFDLPVPSPRSPLTPRHGPGLADVFQYDQWLAVRHEAALVPMQEDLAIWLTGMLGAEVRADAFMEELDNGARLCQLASILQGKVKECCHPDRWKHFPMKRVPCKKDASPGSFFARDNTANFLCWCRELGVDETYLFESEGLVLHKEPRQVCLCLLEIGRIVSKYGVEPPVLVKLEKEIELEETLLITRGPTPPVKTFSVCCQHGDLHEASPSAAWVRFMGTDQLALRTEQVQHIADDPPCNCSHRFSIEYLSEGRYRLGDKILFIRMLHGKHVMVRVGGGWETFESYLLKHDPCRMLQISRVEGKTSPVSRSPNIKELSPDSYLVVAAHYRSKK</sequence>
<dbReference type="SMART" id="SM00399">
    <property type="entry name" value="ZnF_C4"/>
    <property type="match status" value="1"/>
</dbReference>
<dbReference type="SMART" id="SM00430">
    <property type="entry name" value="HOLI"/>
    <property type="match status" value="1"/>
</dbReference>
<name>A0A8J7TG54_ATRSP</name>
<keyword evidence="7" id="KW-0238">DNA-binding</keyword>
<dbReference type="PANTHER" id="PTHR46756">
    <property type="entry name" value="TRANSGELIN"/>
    <property type="match status" value="1"/>
</dbReference>
<feature type="domain" description="NR LBD" evidence="17">
    <location>
        <begin position="184"/>
        <end position="502"/>
    </location>
</feature>
<evidence type="ECO:0000313" key="19">
    <source>
        <dbReference type="Proteomes" id="UP000736164"/>
    </source>
</evidence>
<dbReference type="Gene3D" id="3.30.920.20">
    <property type="entry name" value="Gas2-like domain"/>
    <property type="match status" value="1"/>
</dbReference>
<dbReference type="GO" id="GO:0008270">
    <property type="term" value="F:zinc ion binding"/>
    <property type="evidence" value="ECO:0007669"/>
    <property type="project" value="UniProtKB-KW"/>
</dbReference>
<feature type="non-terminal residue" evidence="18">
    <location>
        <position position="1"/>
    </location>
</feature>
<dbReference type="Proteomes" id="UP000736164">
    <property type="component" value="Unassembled WGS sequence"/>
</dbReference>
<dbReference type="InterPro" id="IPR036534">
    <property type="entry name" value="GAR_dom_sf"/>
</dbReference>